<dbReference type="Pfam" id="PF07715">
    <property type="entry name" value="Plug"/>
    <property type="match status" value="1"/>
</dbReference>
<comment type="similarity">
    <text evidence="1">Belongs to the TonB-dependent receptor family.</text>
</comment>
<accession>A0A098C2L8</accession>
<evidence type="ECO:0000259" key="3">
    <source>
        <dbReference type="Pfam" id="PF07715"/>
    </source>
</evidence>
<proteinExistence type="inferred from homology"/>
<dbReference type="STRING" id="1562970.ING2E5B_1921"/>
<dbReference type="NCBIfam" id="TIGR04057">
    <property type="entry name" value="SusC_RagA_signa"/>
    <property type="match status" value="1"/>
</dbReference>
<dbReference type="AlphaFoldDB" id="A0A098C2L8"/>
<keyword evidence="1" id="KW-0472">Membrane</keyword>
<feature type="domain" description="TonB-dependent receptor plug" evidence="3">
    <location>
        <begin position="116"/>
        <end position="223"/>
    </location>
</feature>
<dbReference type="NCBIfam" id="TIGR04056">
    <property type="entry name" value="OMP_RagA_SusC"/>
    <property type="match status" value="1"/>
</dbReference>
<dbReference type="InterPro" id="IPR012910">
    <property type="entry name" value="Plug_dom"/>
</dbReference>
<organism evidence="4 5">
    <name type="scientific">Fermentimonas caenicola</name>
    <dbReference type="NCBI Taxonomy" id="1562970"/>
    <lineage>
        <taxon>Bacteria</taxon>
        <taxon>Pseudomonadati</taxon>
        <taxon>Bacteroidota</taxon>
        <taxon>Bacteroidia</taxon>
        <taxon>Bacteroidales</taxon>
        <taxon>Dysgonomonadaceae</taxon>
        <taxon>Fermentimonas</taxon>
    </lineage>
</organism>
<dbReference type="InterPro" id="IPR039426">
    <property type="entry name" value="TonB-dep_rcpt-like"/>
</dbReference>
<reference evidence="4 5" key="1">
    <citation type="submission" date="2014-08" db="EMBL/GenBank/DDBJ databases">
        <authorList>
            <person name="Wibberg D."/>
        </authorList>
    </citation>
    <scope>NUCLEOTIDE SEQUENCE [LARGE SCALE GENOMIC DNA]</scope>
    <source>
        <strain evidence="5">ING2-E5B</strain>
    </source>
</reference>
<evidence type="ECO:0000256" key="1">
    <source>
        <dbReference type="PROSITE-ProRule" id="PRU01360"/>
    </source>
</evidence>
<evidence type="ECO:0000313" key="4">
    <source>
        <dbReference type="EMBL" id="CEA16658.1"/>
    </source>
</evidence>
<name>A0A098C2L8_9BACT</name>
<dbReference type="OrthoDB" id="1108421at2"/>
<feature type="chain" id="PRO_5030003034" evidence="2">
    <location>
        <begin position="21"/>
        <end position="1006"/>
    </location>
</feature>
<keyword evidence="1" id="KW-0998">Cell outer membrane</keyword>
<evidence type="ECO:0000313" key="5">
    <source>
        <dbReference type="Proteomes" id="UP000032417"/>
    </source>
</evidence>
<keyword evidence="1" id="KW-0813">Transport</keyword>
<dbReference type="KEGG" id="pbt:ING2E5B_1921"/>
<dbReference type="HOGENOM" id="CLU_004317_0_2_10"/>
<dbReference type="Gene3D" id="2.60.40.1120">
    <property type="entry name" value="Carboxypeptidase-like, regulatory domain"/>
    <property type="match status" value="1"/>
</dbReference>
<feature type="signal peptide" evidence="2">
    <location>
        <begin position="1"/>
        <end position="20"/>
    </location>
</feature>
<dbReference type="Gene3D" id="2.170.130.10">
    <property type="entry name" value="TonB-dependent receptor, plug domain"/>
    <property type="match status" value="1"/>
</dbReference>
<dbReference type="SUPFAM" id="SSF56935">
    <property type="entry name" value="Porins"/>
    <property type="match status" value="1"/>
</dbReference>
<sequence>MKIKLAIILGFLLCSYYISAQEQITVTGTVIEASTGDPAIGVTVVVKGTSHGTVTDIDGNYTLTDVPANGIIVFSYIGMTTVEEPVNSRTIINVTVSEDVQSLEEVVVIGYGTSKVKDLTSSITTIRTEDIMKTPTSQPMQALQGKVPGLQIVSSGSPGSSPTVRVRGIGSYPGRGNESPLYVVDGVFYDDIGFLNSADINSISILKDASASAIYGVRAANGVILIETKTGQLNREPEITFDGYYGVQVAQNVLKMSNAEQFVTMVMESGSSADINNIDRAMQRYGRSRINPNVPDVNTDWYKEILRNAPIQNYNLDVSGGGSRVTYSLGANYFSQKGILDMKNEYDRYNFRTRIDFNATNWLKLGSNFIWSQDTRYPEESGAWNLAYFAVPILPIYDESNEAATPINFANAQDMGYRGGQNPFPTMEFSNKRHLSKRLLANIYAEISFIPQKLIYKSSFNQAYRNINARDVLLPYYIGNNFQRPDATLIKRQQIYSDITWDNLLTYTDSFGYHNITVMGGSSFRDQSYEMLEAKGLNFPIGQEQSWYIDQAETIPVDGVINDGLRQYGISYFGRFSYNYANRYLLYATLRADGSSKYQEKWGYFPTVGVGWVITEENFWQPNDTFNYLKLRASWGQLGNDKIQASDGALTSNVVNTSLGDVFYSGTTVSGVFSTLRWELTEETNIGLTANMFGNRLSLDADWYLRDTKEAAINVSIPAIGGTVLRNVGVIRNSGFEVALGWSDRFANDFSYNIGTNFSTLKNEVKDLYGQPYIDGGMAEFRQRSYVGEPLLSFFGYRVEGVYQNESEINADPVAVANNLVPGDLKFRDTNGDGEVNDDDRVILGSYFPNFMYGANLGLGYKGFDLSLTLMGQSGNKILNRKRGEFIWTNDTNIDADLAVNRWHGEGTSNSYPSSAGLRKGWNQKMSDFFIEDGKFFRIQNVQLGYNINNQQWFGYEIPSIRIYLTADRPLTLFNYNGFNPEIPDGIDTQTYPIPATYTLGLTVKF</sequence>
<dbReference type="PATRIC" id="fig|1562970.3.peg.1901"/>
<comment type="subcellular location">
    <subcellularLocation>
        <location evidence="1">Cell outer membrane</location>
        <topology evidence="1">Multi-pass membrane protein</topology>
    </subcellularLocation>
</comment>
<dbReference type="SUPFAM" id="SSF49464">
    <property type="entry name" value="Carboxypeptidase regulatory domain-like"/>
    <property type="match status" value="1"/>
</dbReference>
<keyword evidence="1" id="KW-0812">Transmembrane</keyword>
<dbReference type="EMBL" id="LN515532">
    <property type="protein sequence ID" value="CEA16658.1"/>
    <property type="molecule type" value="Genomic_DNA"/>
</dbReference>
<keyword evidence="4" id="KW-0675">Receptor</keyword>
<gene>
    <name evidence="4" type="ORF">ING2E5B_1921</name>
</gene>
<evidence type="ECO:0000256" key="2">
    <source>
        <dbReference type="SAM" id="SignalP"/>
    </source>
</evidence>
<dbReference type="InterPro" id="IPR023997">
    <property type="entry name" value="TonB-dep_OMP_SusC/RagA_CS"/>
</dbReference>
<dbReference type="Pfam" id="PF13715">
    <property type="entry name" value="CarbopepD_reg_2"/>
    <property type="match status" value="1"/>
</dbReference>
<dbReference type="GO" id="GO:0009279">
    <property type="term" value="C:cell outer membrane"/>
    <property type="evidence" value="ECO:0007669"/>
    <property type="project" value="UniProtKB-SubCell"/>
</dbReference>
<keyword evidence="5" id="KW-1185">Reference proteome</keyword>
<dbReference type="PROSITE" id="PS52016">
    <property type="entry name" value="TONB_DEPENDENT_REC_3"/>
    <property type="match status" value="1"/>
</dbReference>
<dbReference type="InterPro" id="IPR008969">
    <property type="entry name" value="CarboxyPept-like_regulatory"/>
</dbReference>
<dbReference type="InterPro" id="IPR023996">
    <property type="entry name" value="TonB-dep_OMP_SusC/RagA"/>
</dbReference>
<dbReference type="InterPro" id="IPR037066">
    <property type="entry name" value="Plug_dom_sf"/>
</dbReference>
<keyword evidence="1" id="KW-1134">Transmembrane beta strand</keyword>
<keyword evidence="2" id="KW-0732">Signal</keyword>
<protein>
    <submittedName>
        <fullName evidence="4">TonB-dependent Receptor</fullName>
    </submittedName>
</protein>
<dbReference type="Proteomes" id="UP000032417">
    <property type="component" value="Chromosome 1"/>
</dbReference>